<name>A0A9D4TVE3_CHLVU</name>
<sequence>MQCLRRAAACRLLSQWPTSSSSTSVALQHAGFAKRSGESADSKLNKVLKMLEPREVEQVDISEEDYAEGMRRHKEFSRRKMQQHREWQTDLTAKLKLKNAAVAALPPRLRAAAEVPDDELFPLNREMWTETPPIEGFGQGTATMQQAGLKKLGTKHR</sequence>
<evidence type="ECO:0000313" key="3">
    <source>
        <dbReference type="Proteomes" id="UP001055712"/>
    </source>
</evidence>
<reference evidence="2" key="1">
    <citation type="journal article" date="2019" name="Plant J.">
        <title>Chlorella vulgaris genome assembly and annotation reveals the molecular basis for metabolic acclimation to high light conditions.</title>
        <authorList>
            <person name="Cecchin M."/>
            <person name="Marcolungo L."/>
            <person name="Rossato M."/>
            <person name="Girolomoni L."/>
            <person name="Cosentino E."/>
            <person name="Cuine S."/>
            <person name="Li-Beisson Y."/>
            <person name="Delledonne M."/>
            <person name="Ballottari M."/>
        </authorList>
    </citation>
    <scope>NUCLEOTIDE SEQUENCE</scope>
    <source>
        <strain evidence="2">211/11P</strain>
    </source>
</reference>
<feature type="region of interest" description="Disordered" evidence="1">
    <location>
        <begin position="131"/>
        <end position="157"/>
    </location>
</feature>
<dbReference type="EMBL" id="SIDB01000002">
    <property type="protein sequence ID" value="KAI3435926.1"/>
    <property type="molecule type" value="Genomic_DNA"/>
</dbReference>
<dbReference type="InterPro" id="IPR039145">
    <property type="entry name" value="Ribosomal_mL40_metazoa/plant"/>
</dbReference>
<dbReference type="Proteomes" id="UP001055712">
    <property type="component" value="Unassembled WGS sequence"/>
</dbReference>
<evidence type="ECO:0000256" key="1">
    <source>
        <dbReference type="SAM" id="MobiDB-lite"/>
    </source>
</evidence>
<dbReference type="AlphaFoldDB" id="A0A9D4TVE3"/>
<dbReference type="GO" id="GO:0005762">
    <property type="term" value="C:mitochondrial large ribosomal subunit"/>
    <property type="evidence" value="ECO:0007669"/>
    <property type="project" value="InterPro"/>
</dbReference>
<protein>
    <submittedName>
        <fullName evidence="2">Uncharacterized protein</fullName>
    </submittedName>
</protein>
<dbReference type="Gene3D" id="6.10.250.3440">
    <property type="match status" value="1"/>
</dbReference>
<evidence type="ECO:0000313" key="2">
    <source>
        <dbReference type="EMBL" id="KAI3435926.1"/>
    </source>
</evidence>
<accession>A0A9D4TVE3</accession>
<keyword evidence="3" id="KW-1185">Reference proteome</keyword>
<dbReference type="PANTHER" id="PTHR13359">
    <property type="entry name" value="39S RIBOSOMAL PROTEIN L40, MITOCHONDRIAL"/>
    <property type="match status" value="1"/>
</dbReference>
<dbReference type="PANTHER" id="PTHR13359:SF2">
    <property type="entry name" value="LARGE RIBOSOMAL SUBUNIT PROTEIN ML40"/>
    <property type="match status" value="1"/>
</dbReference>
<proteinExistence type="predicted"/>
<comment type="caution">
    <text evidence="2">The sequence shown here is derived from an EMBL/GenBank/DDBJ whole genome shotgun (WGS) entry which is preliminary data.</text>
</comment>
<gene>
    <name evidence="2" type="ORF">D9Q98_001984</name>
</gene>
<organism evidence="2 3">
    <name type="scientific">Chlorella vulgaris</name>
    <name type="common">Green alga</name>
    <dbReference type="NCBI Taxonomy" id="3077"/>
    <lineage>
        <taxon>Eukaryota</taxon>
        <taxon>Viridiplantae</taxon>
        <taxon>Chlorophyta</taxon>
        <taxon>core chlorophytes</taxon>
        <taxon>Trebouxiophyceae</taxon>
        <taxon>Chlorellales</taxon>
        <taxon>Chlorellaceae</taxon>
        <taxon>Chlorella clade</taxon>
        <taxon>Chlorella</taxon>
    </lineage>
</organism>
<reference evidence="2" key="2">
    <citation type="submission" date="2020-11" db="EMBL/GenBank/DDBJ databases">
        <authorList>
            <person name="Cecchin M."/>
            <person name="Marcolungo L."/>
            <person name="Rossato M."/>
            <person name="Girolomoni L."/>
            <person name="Cosentino E."/>
            <person name="Cuine S."/>
            <person name="Li-Beisson Y."/>
            <person name="Delledonne M."/>
            <person name="Ballottari M."/>
        </authorList>
    </citation>
    <scope>NUCLEOTIDE SEQUENCE</scope>
    <source>
        <strain evidence="2">211/11P</strain>
        <tissue evidence="2">Whole cell</tissue>
    </source>
</reference>
<dbReference type="OrthoDB" id="64875at2759"/>